<name>A0ABY4ANR1_9BURK</name>
<accession>A0ABY4ANR1</accession>
<dbReference type="PANTHER" id="PTHR30328">
    <property type="entry name" value="TRANSCRIPTIONAL REPRESSOR"/>
    <property type="match status" value="1"/>
</dbReference>
<organism evidence="5 6">
    <name type="scientific">Orrella daihaiensis</name>
    <dbReference type="NCBI Taxonomy" id="2782176"/>
    <lineage>
        <taxon>Bacteria</taxon>
        <taxon>Pseudomonadati</taxon>
        <taxon>Pseudomonadota</taxon>
        <taxon>Betaproteobacteria</taxon>
        <taxon>Burkholderiales</taxon>
        <taxon>Alcaligenaceae</taxon>
        <taxon>Orrella</taxon>
    </lineage>
</organism>
<gene>
    <name evidence="5" type="ORF">DHf2319_10810</name>
</gene>
<sequence length="223" mass="25436">MCRTVNTRTGRTPRQSRGQDTRANLLQAAVSVFSESGLHGGSVSRIAKLAESYDRMIYYYFGSKEGLFVATLEEMYRQYNEAESSVELNLEQPVDALKKATIFFVRYFRDHPEFVTVLNSENLHKGKHISQSLLANQFSKPAIGLVHRVLQAGKTKGIFRVDISPRDIYVMISAMGYFYQSNQYTLSAFLDEPLRDPKLYDQWEAFVVDAVLRTVRTNLVELG</sequence>
<dbReference type="EMBL" id="CP063982">
    <property type="protein sequence ID" value="UOD51683.1"/>
    <property type="molecule type" value="Genomic_DNA"/>
</dbReference>
<keyword evidence="1 2" id="KW-0238">DNA-binding</keyword>
<reference evidence="5 6" key="1">
    <citation type="submission" date="2020-11" db="EMBL/GenBank/DDBJ databases">
        <title>Algicoccus daihaiensis sp.nov., isolated from Daihai Lake in Inner Mongolia.</title>
        <authorList>
            <person name="Kai J."/>
        </authorList>
    </citation>
    <scope>NUCLEOTIDE SEQUENCE [LARGE SCALE GENOMIC DNA]</scope>
    <source>
        <strain evidence="6">f23</strain>
    </source>
</reference>
<dbReference type="SUPFAM" id="SSF48498">
    <property type="entry name" value="Tetracyclin repressor-like, C-terminal domain"/>
    <property type="match status" value="1"/>
</dbReference>
<protein>
    <submittedName>
        <fullName evidence="5">TetR family transcriptional regulator</fullName>
    </submittedName>
</protein>
<dbReference type="Pfam" id="PF00440">
    <property type="entry name" value="TetR_N"/>
    <property type="match status" value="1"/>
</dbReference>
<feature type="DNA-binding region" description="H-T-H motif" evidence="2">
    <location>
        <begin position="42"/>
        <end position="61"/>
    </location>
</feature>
<evidence type="ECO:0000256" key="2">
    <source>
        <dbReference type="PROSITE-ProRule" id="PRU00335"/>
    </source>
</evidence>
<proteinExistence type="predicted"/>
<dbReference type="InterPro" id="IPR001647">
    <property type="entry name" value="HTH_TetR"/>
</dbReference>
<evidence type="ECO:0000256" key="1">
    <source>
        <dbReference type="ARBA" id="ARBA00023125"/>
    </source>
</evidence>
<evidence type="ECO:0000256" key="3">
    <source>
        <dbReference type="SAM" id="MobiDB-lite"/>
    </source>
</evidence>
<keyword evidence="6" id="KW-1185">Reference proteome</keyword>
<dbReference type="SUPFAM" id="SSF46689">
    <property type="entry name" value="Homeodomain-like"/>
    <property type="match status" value="1"/>
</dbReference>
<dbReference type="Gene3D" id="1.10.357.10">
    <property type="entry name" value="Tetracycline Repressor, domain 2"/>
    <property type="match status" value="1"/>
</dbReference>
<dbReference type="InterPro" id="IPR036271">
    <property type="entry name" value="Tet_transcr_reg_TetR-rel_C_sf"/>
</dbReference>
<evidence type="ECO:0000313" key="6">
    <source>
        <dbReference type="Proteomes" id="UP000831607"/>
    </source>
</evidence>
<dbReference type="Proteomes" id="UP000831607">
    <property type="component" value="Chromosome"/>
</dbReference>
<dbReference type="PRINTS" id="PR00455">
    <property type="entry name" value="HTHTETR"/>
</dbReference>
<dbReference type="InterPro" id="IPR009057">
    <property type="entry name" value="Homeodomain-like_sf"/>
</dbReference>
<evidence type="ECO:0000313" key="5">
    <source>
        <dbReference type="EMBL" id="UOD51683.1"/>
    </source>
</evidence>
<dbReference type="InterPro" id="IPR050109">
    <property type="entry name" value="HTH-type_TetR-like_transc_reg"/>
</dbReference>
<feature type="domain" description="HTH tetR-type" evidence="4">
    <location>
        <begin position="19"/>
        <end position="79"/>
    </location>
</feature>
<feature type="region of interest" description="Disordered" evidence="3">
    <location>
        <begin position="1"/>
        <end position="20"/>
    </location>
</feature>
<dbReference type="PROSITE" id="PS50977">
    <property type="entry name" value="HTH_TETR_2"/>
    <property type="match status" value="1"/>
</dbReference>
<evidence type="ECO:0000259" key="4">
    <source>
        <dbReference type="PROSITE" id="PS50977"/>
    </source>
</evidence>
<dbReference type="Pfam" id="PF17938">
    <property type="entry name" value="TetR_C_29"/>
    <property type="match status" value="1"/>
</dbReference>
<dbReference type="PANTHER" id="PTHR30328:SF54">
    <property type="entry name" value="HTH-TYPE TRANSCRIPTIONAL REPRESSOR SCO4008"/>
    <property type="match status" value="1"/>
</dbReference>
<dbReference type="InterPro" id="IPR041474">
    <property type="entry name" value="NicS_C"/>
</dbReference>